<dbReference type="EMBL" id="VMNW02000033">
    <property type="protein sequence ID" value="KAA9158746.1"/>
    <property type="molecule type" value="Genomic_DNA"/>
</dbReference>
<dbReference type="InterPro" id="IPR007995">
    <property type="entry name" value="DUF742"/>
</dbReference>
<feature type="compositionally biased region" description="Basic and acidic residues" evidence="1">
    <location>
        <begin position="41"/>
        <end position="61"/>
    </location>
</feature>
<reference evidence="2" key="1">
    <citation type="submission" date="2019-09" db="EMBL/GenBank/DDBJ databases">
        <authorList>
            <person name="Teo W.F.A."/>
            <person name="Duangmal K."/>
        </authorList>
    </citation>
    <scope>NUCLEOTIDE SEQUENCE [LARGE SCALE GENOMIC DNA]</scope>
    <source>
        <strain evidence="2">K81G1</strain>
    </source>
</reference>
<evidence type="ECO:0000313" key="2">
    <source>
        <dbReference type="EMBL" id="KAA9158746.1"/>
    </source>
</evidence>
<gene>
    <name evidence="2" type="ORF">FPZ12_022065</name>
</gene>
<dbReference type="AlphaFoldDB" id="A0A5N0V278"/>
<proteinExistence type="predicted"/>
<comment type="caution">
    <text evidence="2">The sequence shown here is derived from an EMBL/GenBank/DDBJ whole genome shotgun (WGS) entry which is preliminary data.</text>
</comment>
<dbReference type="Proteomes" id="UP000319769">
    <property type="component" value="Unassembled WGS sequence"/>
</dbReference>
<dbReference type="OrthoDB" id="4244884at2"/>
<evidence type="ECO:0000256" key="1">
    <source>
        <dbReference type="SAM" id="MobiDB-lite"/>
    </source>
</evidence>
<dbReference type="RefSeq" id="WP_144752168.1">
    <property type="nucleotide sequence ID" value="NZ_VMNW02000033.1"/>
</dbReference>
<evidence type="ECO:0000313" key="3">
    <source>
        <dbReference type="Proteomes" id="UP000319769"/>
    </source>
</evidence>
<keyword evidence="3" id="KW-1185">Reference proteome</keyword>
<sequence>MYRRSRRERRSPEHRGNDAPEEAAGENPGAGKHRATGGKPAARDRKPSPVPRAKPEPREPDPFEDTSFVRPYALTSGRTAVNYVLELETLVTTVEDCAPPQTMEQIAILEACRSPRSIAELASRLRVPVGVAKVLVSDAADANLVLVHRTLTGDDQADTHLYVMTRVLEGLRRL</sequence>
<name>A0A5N0V278_9PSEU</name>
<dbReference type="PANTHER" id="PTHR36221:SF1">
    <property type="entry name" value="DUF742 DOMAIN-CONTAINING PROTEIN"/>
    <property type="match status" value="1"/>
</dbReference>
<dbReference type="PANTHER" id="PTHR36221">
    <property type="entry name" value="DUF742 DOMAIN-CONTAINING PROTEIN"/>
    <property type="match status" value="1"/>
</dbReference>
<organism evidence="2 3">
    <name type="scientific">Amycolatopsis acidicola</name>
    <dbReference type="NCBI Taxonomy" id="2596893"/>
    <lineage>
        <taxon>Bacteria</taxon>
        <taxon>Bacillati</taxon>
        <taxon>Actinomycetota</taxon>
        <taxon>Actinomycetes</taxon>
        <taxon>Pseudonocardiales</taxon>
        <taxon>Pseudonocardiaceae</taxon>
        <taxon>Amycolatopsis</taxon>
    </lineage>
</organism>
<feature type="region of interest" description="Disordered" evidence="1">
    <location>
        <begin position="1"/>
        <end position="68"/>
    </location>
</feature>
<protein>
    <submittedName>
        <fullName evidence="2">DUF742 domain-containing protein</fullName>
    </submittedName>
</protein>
<accession>A0A5N0V278</accession>
<dbReference type="Pfam" id="PF05331">
    <property type="entry name" value="DUF742"/>
    <property type="match status" value="1"/>
</dbReference>